<keyword evidence="2" id="KW-1185">Reference proteome</keyword>
<protein>
    <submittedName>
        <fullName evidence="1">Uncharacterized protein</fullName>
    </submittedName>
</protein>
<dbReference type="Proteomes" id="UP001148786">
    <property type="component" value="Unassembled WGS sequence"/>
</dbReference>
<accession>A0A9W8K0X7</accession>
<dbReference type="AlphaFoldDB" id="A0A9W8K0X7"/>
<reference evidence="1" key="1">
    <citation type="submission" date="2022-07" db="EMBL/GenBank/DDBJ databases">
        <title>Genome Sequence of Agrocybe chaxingu.</title>
        <authorList>
            <person name="Buettner E."/>
        </authorList>
    </citation>
    <scope>NUCLEOTIDE SEQUENCE</scope>
    <source>
        <strain evidence="1">MP-N11</strain>
    </source>
</reference>
<comment type="caution">
    <text evidence="1">The sequence shown here is derived from an EMBL/GenBank/DDBJ whole genome shotgun (WGS) entry which is preliminary data.</text>
</comment>
<sequence>MPPLRIPLKPAVRHSLALPTQVKSNIQSPPLQHTPVYHLIVEALPIAGSCPAMLIPSARHSPISCIIPYVLPFAFLFFSVYVVSTQRASIAEGFAAALVATVNIPWLSTQSNCPLALRLPFSVAGLLAKFTSPFTHLCGVIHDSIVQFLPLDFLHQLNTLDARLTTLERDTLGFQLQLQFNMDAISLLDGKIKAQLTEVHACVAELLASATGQQSEEMQPLQERILAYEKSLQSTQRRIEHAEKGLELRVGMVGRLVATQSTYDGAMESLKNRLSRAAAALAAASSEM</sequence>
<proteinExistence type="predicted"/>
<gene>
    <name evidence="1" type="ORF">NLJ89_g8938</name>
</gene>
<evidence type="ECO:0000313" key="2">
    <source>
        <dbReference type="Proteomes" id="UP001148786"/>
    </source>
</evidence>
<dbReference type="EMBL" id="JANKHO010001296">
    <property type="protein sequence ID" value="KAJ3502329.1"/>
    <property type="molecule type" value="Genomic_DNA"/>
</dbReference>
<organism evidence="1 2">
    <name type="scientific">Agrocybe chaxingu</name>
    <dbReference type="NCBI Taxonomy" id="84603"/>
    <lineage>
        <taxon>Eukaryota</taxon>
        <taxon>Fungi</taxon>
        <taxon>Dikarya</taxon>
        <taxon>Basidiomycota</taxon>
        <taxon>Agaricomycotina</taxon>
        <taxon>Agaricomycetes</taxon>
        <taxon>Agaricomycetidae</taxon>
        <taxon>Agaricales</taxon>
        <taxon>Agaricineae</taxon>
        <taxon>Strophariaceae</taxon>
        <taxon>Agrocybe</taxon>
    </lineage>
</organism>
<evidence type="ECO:0000313" key="1">
    <source>
        <dbReference type="EMBL" id="KAJ3502329.1"/>
    </source>
</evidence>
<name>A0A9W8K0X7_9AGAR</name>